<feature type="compositionally biased region" description="Acidic residues" evidence="2">
    <location>
        <begin position="163"/>
        <end position="176"/>
    </location>
</feature>
<feature type="compositionally biased region" description="Basic and acidic residues" evidence="2">
    <location>
        <begin position="146"/>
        <end position="161"/>
    </location>
</feature>
<keyword evidence="1" id="KW-0175">Coiled coil</keyword>
<feature type="domain" description="Poly(A) RNA polymerase mitochondrial-like central palm" evidence="3">
    <location>
        <begin position="191"/>
        <end position="323"/>
    </location>
</feature>
<dbReference type="InterPro" id="IPR054708">
    <property type="entry name" value="MTPAP-like_central"/>
</dbReference>
<dbReference type="GO" id="GO:0010605">
    <property type="term" value="P:negative regulation of macromolecule metabolic process"/>
    <property type="evidence" value="ECO:0007669"/>
    <property type="project" value="UniProtKB-ARBA"/>
</dbReference>
<dbReference type="GO" id="GO:0031123">
    <property type="term" value="P:RNA 3'-end processing"/>
    <property type="evidence" value="ECO:0007669"/>
    <property type="project" value="TreeGrafter"/>
</dbReference>
<dbReference type="SUPFAM" id="SSF81301">
    <property type="entry name" value="Nucleotidyltransferase"/>
    <property type="match status" value="1"/>
</dbReference>
<dbReference type="GO" id="GO:0016779">
    <property type="term" value="F:nucleotidyltransferase activity"/>
    <property type="evidence" value="ECO:0007669"/>
    <property type="project" value="UniProtKB-KW"/>
</dbReference>
<comment type="caution">
    <text evidence="4">The sequence shown here is derived from an EMBL/GenBank/DDBJ whole genome shotgun (WGS) entry which is preliminary data.</text>
</comment>
<dbReference type="Proteomes" id="UP000093000">
    <property type="component" value="Unassembled WGS sequence"/>
</dbReference>
<keyword evidence="5" id="KW-1185">Reference proteome</keyword>
<dbReference type="Gene3D" id="1.10.1410.10">
    <property type="match status" value="1"/>
</dbReference>
<dbReference type="PANTHER" id="PTHR12271:SF40">
    <property type="entry name" value="POLY(A) RNA POLYMERASE GLD2"/>
    <property type="match status" value="1"/>
</dbReference>
<evidence type="ECO:0000313" key="4">
    <source>
        <dbReference type="EMBL" id="OBZ85590.1"/>
    </source>
</evidence>
<evidence type="ECO:0000313" key="5">
    <source>
        <dbReference type="Proteomes" id="UP000093000"/>
    </source>
</evidence>
<dbReference type="EMBL" id="LUGH01000381">
    <property type="protein sequence ID" value="OBZ85590.1"/>
    <property type="molecule type" value="Genomic_DNA"/>
</dbReference>
<accession>A0A1C7N932</accession>
<dbReference type="PANTHER" id="PTHR12271">
    <property type="entry name" value="POLY A POLYMERASE CID PAP -RELATED"/>
    <property type="match status" value="1"/>
</dbReference>
<dbReference type="InParanoid" id="A0A1C7N932"/>
<dbReference type="Gene3D" id="3.30.460.10">
    <property type="entry name" value="Beta Polymerase, domain 2"/>
    <property type="match status" value="1"/>
</dbReference>
<dbReference type="OrthoDB" id="2274644at2759"/>
<keyword evidence="4" id="KW-0808">Transferase</keyword>
<evidence type="ECO:0000256" key="2">
    <source>
        <dbReference type="SAM" id="MobiDB-lite"/>
    </source>
</evidence>
<dbReference type="STRING" id="101091.A0A1C7N932"/>
<dbReference type="CDD" id="cd05402">
    <property type="entry name" value="NT_PAP_TUTase"/>
    <property type="match status" value="1"/>
</dbReference>
<feature type="region of interest" description="Disordered" evidence="2">
    <location>
        <begin position="135"/>
        <end position="176"/>
    </location>
</feature>
<dbReference type="FunCoup" id="A0A1C7N932">
    <property type="interactions" value="194"/>
</dbReference>
<dbReference type="AlphaFoldDB" id="A0A1C7N932"/>
<protein>
    <submittedName>
        <fullName evidence="4">Terminal uridylyltransferase 7</fullName>
    </submittedName>
</protein>
<dbReference type="InterPro" id="IPR043519">
    <property type="entry name" value="NT_sf"/>
</dbReference>
<proteinExistence type="predicted"/>
<dbReference type="Pfam" id="PF22600">
    <property type="entry name" value="MTPAP-like_central"/>
    <property type="match status" value="1"/>
</dbReference>
<dbReference type="SUPFAM" id="SSF81631">
    <property type="entry name" value="PAP/OAS1 substrate-binding domain"/>
    <property type="match status" value="1"/>
</dbReference>
<keyword evidence="4" id="KW-0548">Nucleotidyltransferase</keyword>
<sequence length="559" mass="64384">MNLYEYNTSFRAFQPIRADLAEKTGLKDLGNDFVFVVYRVDDAIKLRDFEKEALYASVPMPSLDDIYSDEEEEVEGKEQKMSKQQKEDQQLTEIKKTKITIETYQQELDELDDEVVKDKVVVKLIEATEKKEEQVVLEQQENLAADEQRSPTIKEDDKNQNDENNDNENNDNENQDDDEYCLEQEIIDLCKANMITRASIVDRLNHMLNEIWGQRGVYVSTFGSSLHGLGTDNANVDLCIVVPYNSEHTKHEIRILRLLPNSLFNMYCVSNYLNAIGMTNVEPISKATVPICRFTDPITKLNCNINTNDVLGIHSTKLIMQYMKLDVRVRPLLFAIRYLCKKKAIASARNGTMASYAYHLLALYFLIHVQNPPVLPNLQQLTDAECKSKRCHYKRATRPVEGFDVRYHDCVIIDNKETEDFAITYDLDEHSTLWPSTSTKGVGELLVEFLEYFSNRDNLFKTMSISSPLDKIEMQKAWEHHLIVFPDPFFKTRNVCATVTKIGGDIICKEFKQASDMLKSGKTLQQVLNHKDAVPRPVDPQSLNFKLSKQRRQMCILAK</sequence>
<evidence type="ECO:0000259" key="3">
    <source>
        <dbReference type="Pfam" id="PF22600"/>
    </source>
</evidence>
<reference evidence="4 5" key="1">
    <citation type="submission" date="2016-03" db="EMBL/GenBank/DDBJ databases">
        <title>Choanephora cucurbitarum.</title>
        <authorList>
            <person name="Min B."/>
            <person name="Park H."/>
            <person name="Park J.-H."/>
            <person name="Shin H.-D."/>
            <person name="Choi I.-G."/>
        </authorList>
    </citation>
    <scope>NUCLEOTIDE SEQUENCE [LARGE SCALE GENOMIC DNA]</scope>
    <source>
        <strain evidence="4 5">KUS-F28377</strain>
    </source>
</reference>
<gene>
    <name evidence="4" type="primary">ZCCHC6</name>
    <name evidence="4" type="ORF">A0J61_06362</name>
</gene>
<name>A0A1C7N932_9FUNG</name>
<evidence type="ECO:0000256" key="1">
    <source>
        <dbReference type="SAM" id="Coils"/>
    </source>
</evidence>
<organism evidence="4 5">
    <name type="scientific">Choanephora cucurbitarum</name>
    <dbReference type="NCBI Taxonomy" id="101091"/>
    <lineage>
        <taxon>Eukaryota</taxon>
        <taxon>Fungi</taxon>
        <taxon>Fungi incertae sedis</taxon>
        <taxon>Mucoromycota</taxon>
        <taxon>Mucoromycotina</taxon>
        <taxon>Mucoromycetes</taxon>
        <taxon>Mucorales</taxon>
        <taxon>Mucorineae</taxon>
        <taxon>Choanephoraceae</taxon>
        <taxon>Choanephoroideae</taxon>
        <taxon>Choanephora</taxon>
    </lineage>
</organism>
<feature type="coiled-coil region" evidence="1">
    <location>
        <begin position="67"/>
        <end position="121"/>
    </location>
</feature>